<evidence type="ECO:0000256" key="2">
    <source>
        <dbReference type="ARBA" id="ARBA00022487"/>
    </source>
</evidence>
<accession>A0A068FBT4</accession>
<dbReference type="EMBL" id="KJ702182">
    <property type="protein sequence ID" value="AID61336.1"/>
    <property type="molecule type" value="mRNA"/>
</dbReference>
<protein>
    <recommendedName>
        <fullName evidence="6">Carboxylic ester hydrolase</fullName>
        <ecNumber evidence="6">3.1.1.-</ecNumber>
    </recommendedName>
</protein>
<dbReference type="Pfam" id="PF00135">
    <property type="entry name" value="COesterase"/>
    <property type="match status" value="1"/>
</dbReference>
<keyword evidence="3 6" id="KW-0378">Hydrolase</keyword>
<evidence type="ECO:0000313" key="9">
    <source>
        <dbReference type="EMBL" id="AID61336.1"/>
    </source>
</evidence>
<evidence type="ECO:0000256" key="3">
    <source>
        <dbReference type="ARBA" id="ARBA00022801"/>
    </source>
</evidence>
<dbReference type="PANTHER" id="PTHR43142">
    <property type="entry name" value="CARBOXYLIC ESTER HYDROLASE"/>
    <property type="match status" value="1"/>
</dbReference>
<keyword evidence="5" id="KW-0325">Glycoprotein</keyword>
<comment type="similarity">
    <text evidence="1 6">Belongs to the type-B carboxylesterase/lipase family.</text>
</comment>
<evidence type="ECO:0000259" key="8">
    <source>
        <dbReference type="Pfam" id="PF00135"/>
    </source>
</evidence>
<dbReference type="PANTHER" id="PTHR43142:SF1">
    <property type="entry name" value="CARBOXYLIC ESTER HYDROLASE"/>
    <property type="match status" value="1"/>
</dbReference>
<dbReference type="GO" id="GO:0052689">
    <property type="term" value="F:carboxylic ester hydrolase activity"/>
    <property type="evidence" value="ECO:0007669"/>
    <property type="project" value="UniProtKB-KW"/>
</dbReference>
<evidence type="ECO:0000256" key="6">
    <source>
        <dbReference type="RuleBase" id="RU361235"/>
    </source>
</evidence>
<sequence length="684" mass="78129">MSFNIPIAEQMRIALSYVKFKTKQKRLRTDEKVIVDTTYGKIKGVKWRSLYGPTTYYSFEGIPFAKPPLGELRFKAPVEPVPWTGVKRCTRVRAKPCQYNIIMKQVQGREDCLYLNVYTKKLKPSRPMPVLVWVYGGGFQMGEASRDLYSPDYIMMENVVLVTIAYRLGPLGFLSLGDEGCDIPGNAGLKDQVLALKWVKKNCHFFGGDSENITVFGESAGAASTHYLTLTEQTKGLFHKAVAMSGCAMEPWAMIPHLDWAYRLAKVTGYKGENKDTDVLEYLKQLKLSVMFKACDDLLTKDERQHSRLNFSFGPCVEPYKTEHCVIDREPLEMLRNNWGNNIPLLIGGNSFEGLLAFSEVRKYPYLLNEIGEGECLPPQDANLTPEKRLEYGRMIKQVYFGDQPSSWETILQYSDLISYKFFWHGIHRTLLSRRQYATAPTYLYRFDFDSKHFNLMRIITCGRKVRGTCHADDLSYLFYNAGAKKLKYRTAEYTTIRRMVAILVKFAECGDPNIPLTDAVCWPSLNGCISKGTHKQKQHLQQSPTHTEIDTVQCEKQQHDDAIANNDGDDVPSVQGNDDDDGVHSTDDDNDEDDDVYADADDGIVSDCVNNDGNTNLLLQQDEQQQHHHQQQQHQYWPPITCCDDTTTFKCLNISDELEVIDLPEAEKLKLWDAMYEDKSLLY</sequence>
<evidence type="ECO:0000256" key="1">
    <source>
        <dbReference type="ARBA" id="ARBA00005964"/>
    </source>
</evidence>
<feature type="domain" description="Carboxylesterase type B" evidence="8">
    <location>
        <begin position="33"/>
        <end position="548"/>
    </location>
</feature>
<dbReference type="ESTHER" id="calsg-a0a068fbt4">
    <property type="family name" value="Carb_B_Arthropoda"/>
</dbReference>
<dbReference type="AlphaFoldDB" id="A0A068FBT4"/>
<evidence type="ECO:0000256" key="5">
    <source>
        <dbReference type="ARBA" id="ARBA00023180"/>
    </source>
</evidence>
<dbReference type="FunFam" id="3.40.50.1820:FF:000092">
    <property type="entry name" value="Carboxylic ester hydrolase"/>
    <property type="match status" value="1"/>
</dbReference>
<keyword evidence="4" id="KW-1015">Disulfide bond</keyword>
<feature type="region of interest" description="Disordered" evidence="7">
    <location>
        <begin position="563"/>
        <end position="600"/>
    </location>
</feature>
<feature type="compositionally biased region" description="Acidic residues" evidence="7">
    <location>
        <begin position="589"/>
        <end position="600"/>
    </location>
</feature>
<dbReference type="SUPFAM" id="SSF53474">
    <property type="entry name" value="alpha/beta-Hydrolases"/>
    <property type="match status" value="1"/>
</dbReference>
<dbReference type="InterPro" id="IPR019826">
    <property type="entry name" value="Carboxylesterase_B_AS"/>
</dbReference>
<dbReference type="InterPro" id="IPR029058">
    <property type="entry name" value="AB_hydrolase_fold"/>
</dbReference>
<organism evidence="9">
    <name type="scientific">Calliphora stygia</name>
    <name type="common">Common brown blowfly</name>
    <dbReference type="NCBI Taxonomy" id="145453"/>
    <lineage>
        <taxon>Eukaryota</taxon>
        <taxon>Metazoa</taxon>
        <taxon>Ecdysozoa</taxon>
        <taxon>Arthropoda</taxon>
        <taxon>Hexapoda</taxon>
        <taxon>Insecta</taxon>
        <taxon>Pterygota</taxon>
        <taxon>Neoptera</taxon>
        <taxon>Endopterygota</taxon>
        <taxon>Diptera</taxon>
        <taxon>Brachycera</taxon>
        <taxon>Muscomorpha</taxon>
        <taxon>Oestroidea</taxon>
        <taxon>Calliphoridae</taxon>
        <taxon>Calliphorinae</taxon>
        <taxon>Calliphora</taxon>
    </lineage>
</organism>
<keyword evidence="2" id="KW-0719">Serine esterase</keyword>
<name>A0A068FBT4_CALSG</name>
<evidence type="ECO:0000256" key="7">
    <source>
        <dbReference type="SAM" id="MobiDB-lite"/>
    </source>
</evidence>
<proteinExistence type="evidence at transcript level"/>
<evidence type="ECO:0000256" key="4">
    <source>
        <dbReference type="ARBA" id="ARBA00023157"/>
    </source>
</evidence>
<reference evidence="9" key="1">
    <citation type="journal article" date="2015" name="BMC Genomics">
        <title>Chemosensory genes identified in the antennal transcriptome of the blowfly Calliphora stygia.</title>
        <authorList>
            <person name="Leitch O.J."/>
            <person name="Papanicolaou A."/>
            <person name="Lennard C."/>
            <person name="Kirkbride K.P."/>
            <person name="Anderson A."/>
        </authorList>
    </citation>
    <scope>NUCLEOTIDE SEQUENCE</scope>
</reference>
<gene>
    <name evidence="9" type="primary">Est8</name>
</gene>
<dbReference type="PROSITE" id="PS00122">
    <property type="entry name" value="CARBOXYLESTERASE_B_1"/>
    <property type="match status" value="1"/>
</dbReference>
<dbReference type="InterPro" id="IPR002018">
    <property type="entry name" value="CarbesteraseB"/>
</dbReference>
<dbReference type="Gene3D" id="3.40.50.1820">
    <property type="entry name" value="alpha/beta hydrolase"/>
    <property type="match status" value="1"/>
</dbReference>
<dbReference type="EC" id="3.1.1.-" evidence="6"/>